<proteinExistence type="predicted"/>
<accession>A0ABD3ENZ1</accession>
<organism evidence="2 3">
    <name type="scientific">Castilleja foliolosa</name>
    <dbReference type="NCBI Taxonomy" id="1961234"/>
    <lineage>
        <taxon>Eukaryota</taxon>
        <taxon>Viridiplantae</taxon>
        <taxon>Streptophyta</taxon>
        <taxon>Embryophyta</taxon>
        <taxon>Tracheophyta</taxon>
        <taxon>Spermatophyta</taxon>
        <taxon>Magnoliopsida</taxon>
        <taxon>eudicotyledons</taxon>
        <taxon>Gunneridae</taxon>
        <taxon>Pentapetalae</taxon>
        <taxon>asterids</taxon>
        <taxon>lamiids</taxon>
        <taxon>Lamiales</taxon>
        <taxon>Orobanchaceae</taxon>
        <taxon>Pedicularideae</taxon>
        <taxon>Castillejinae</taxon>
        <taxon>Castilleja</taxon>
    </lineage>
</organism>
<reference evidence="3" key="1">
    <citation type="journal article" date="2024" name="IScience">
        <title>Strigolactones Initiate the Formation of Haustorium-like Structures in Castilleja.</title>
        <authorList>
            <person name="Buerger M."/>
            <person name="Peterson D."/>
            <person name="Chory J."/>
        </authorList>
    </citation>
    <scope>NUCLEOTIDE SEQUENCE [LARGE SCALE GENOMIC DNA]</scope>
</reference>
<feature type="region of interest" description="Disordered" evidence="1">
    <location>
        <begin position="1"/>
        <end position="28"/>
    </location>
</feature>
<feature type="region of interest" description="Disordered" evidence="1">
    <location>
        <begin position="77"/>
        <end position="96"/>
    </location>
</feature>
<comment type="caution">
    <text evidence="2">The sequence shown here is derived from an EMBL/GenBank/DDBJ whole genome shotgun (WGS) entry which is preliminary data.</text>
</comment>
<dbReference type="EMBL" id="JAVIJP010000002">
    <property type="protein sequence ID" value="KAL3654939.1"/>
    <property type="molecule type" value="Genomic_DNA"/>
</dbReference>
<sequence>MSSRLSKSNQNRSDDGSGSRSSNSHKNELGRCNCVQAEWSGRNKGKALNAVGEPMWAKWKEVWLDPDYVERARKNAENRMKEKHPGSGPSKHIGDSKSAISHAKVIEKAEGRPALTHEVFYTLHRKPDGSFSDPYFSQIDALYQSRLIEATTSNNTPDDIDRDVSFTMWLRRRRGLLGLDCWGGHWPPSTLLVLLGHLRLRMSCDPSCVRSCLGR</sequence>
<evidence type="ECO:0000256" key="1">
    <source>
        <dbReference type="SAM" id="MobiDB-lite"/>
    </source>
</evidence>
<dbReference type="Proteomes" id="UP001632038">
    <property type="component" value="Unassembled WGS sequence"/>
</dbReference>
<dbReference type="AlphaFoldDB" id="A0ABD3ENZ1"/>
<protein>
    <submittedName>
        <fullName evidence="2">Uncharacterized protein</fullName>
    </submittedName>
</protein>
<dbReference type="Pfam" id="PF03004">
    <property type="entry name" value="Transposase_24"/>
    <property type="match status" value="1"/>
</dbReference>
<name>A0ABD3ENZ1_9LAMI</name>
<dbReference type="InterPro" id="IPR004252">
    <property type="entry name" value="Probable_transposase_24"/>
</dbReference>
<evidence type="ECO:0000313" key="2">
    <source>
        <dbReference type="EMBL" id="KAL3654939.1"/>
    </source>
</evidence>
<feature type="compositionally biased region" description="Polar residues" evidence="1">
    <location>
        <begin position="1"/>
        <end position="10"/>
    </location>
</feature>
<keyword evidence="3" id="KW-1185">Reference proteome</keyword>
<gene>
    <name evidence="2" type="ORF">CASFOL_000725</name>
</gene>
<evidence type="ECO:0000313" key="3">
    <source>
        <dbReference type="Proteomes" id="UP001632038"/>
    </source>
</evidence>